<evidence type="ECO:0000256" key="2">
    <source>
        <dbReference type="ARBA" id="ARBA00022692"/>
    </source>
</evidence>
<dbReference type="GO" id="GO:0016020">
    <property type="term" value="C:membrane"/>
    <property type="evidence" value="ECO:0007669"/>
    <property type="project" value="UniProtKB-SubCell"/>
</dbReference>
<dbReference type="EMBL" id="WTYK01000006">
    <property type="protein sequence ID" value="MXP42121.1"/>
    <property type="molecule type" value="Genomic_DNA"/>
</dbReference>
<protein>
    <recommendedName>
        <fullName evidence="8">DoxX family membrane protein</fullName>
    </recommendedName>
</protein>
<dbReference type="AlphaFoldDB" id="A0A6I4UTK2"/>
<evidence type="ECO:0000256" key="3">
    <source>
        <dbReference type="ARBA" id="ARBA00022989"/>
    </source>
</evidence>
<keyword evidence="3 5" id="KW-1133">Transmembrane helix</keyword>
<comment type="caution">
    <text evidence="6">The sequence shown here is derived from an EMBL/GenBank/DDBJ whole genome shotgun (WGS) entry which is preliminary data.</text>
</comment>
<dbReference type="OrthoDB" id="8856615at2"/>
<reference evidence="6 7" key="1">
    <citation type="submission" date="2019-12" db="EMBL/GenBank/DDBJ databases">
        <title>Genomic-based taxomic classification of the family Erythrobacteraceae.</title>
        <authorList>
            <person name="Xu L."/>
        </authorList>
    </citation>
    <scope>NUCLEOTIDE SEQUENCE [LARGE SCALE GENOMIC DNA]</scope>
    <source>
        <strain evidence="6 7">MCCC 1K02066</strain>
    </source>
</reference>
<dbReference type="RefSeq" id="WP_160746987.1">
    <property type="nucleotide sequence ID" value="NZ_WTYK01000006.1"/>
</dbReference>
<evidence type="ECO:0000313" key="6">
    <source>
        <dbReference type="EMBL" id="MXP42121.1"/>
    </source>
</evidence>
<evidence type="ECO:0000256" key="4">
    <source>
        <dbReference type="ARBA" id="ARBA00023136"/>
    </source>
</evidence>
<dbReference type="Proteomes" id="UP000469159">
    <property type="component" value="Unassembled WGS sequence"/>
</dbReference>
<evidence type="ECO:0008006" key="8">
    <source>
        <dbReference type="Google" id="ProtNLM"/>
    </source>
</evidence>
<accession>A0A6I4UTK2</accession>
<name>A0A6I4UTK2_9SPHN</name>
<dbReference type="PANTHER" id="PTHR36974:SF1">
    <property type="entry name" value="DOXX FAMILY MEMBRANE PROTEIN"/>
    <property type="match status" value="1"/>
</dbReference>
<proteinExistence type="predicted"/>
<feature type="transmembrane region" description="Helical" evidence="5">
    <location>
        <begin position="70"/>
        <end position="89"/>
    </location>
</feature>
<dbReference type="PANTHER" id="PTHR36974">
    <property type="entry name" value="MEMBRANE PROTEIN-RELATED"/>
    <property type="match status" value="1"/>
</dbReference>
<evidence type="ECO:0000313" key="7">
    <source>
        <dbReference type="Proteomes" id="UP000469159"/>
    </source>
</evidence>
<keyword evidence="7" id="KW-1185">Reference proteome</keyword>
<keyword evidence="2 5" id="KW-0812">Transmembrane</keyword>
<sequence length="136" mass="14878">MIRVALRWLLALSYAIAGALHLVAPEPFVRIVEGFVPFAEQVVKLTGIAELLGAVALAQPWEPRLRRAGAIGLALYALCVWPANVNHMLIDLDRADGGLGLAYHVPRLLMQPVLIWLALWTGGVLPWKNVSATRAR</sequence>
<feature type="transmembrane region" description="Helical" evidence="5">
    <location>
        <begin position="109"/>
        <end position="127"/>
    </location>
</feature>
<dbReference type="InterPro" id="IPR032808">
    <property type="entry name" value="DoxX"/>
</dbReference>
<gene>
    <name evidence="6" type="ORF">GRI75_10765</name>
</gene>
<evidence type="ECO:0000256" key="1">
    <source>
        <dbReference type="ARBA" id="ARBA00004141"/>
    </source>
</evidence>
<keyword evidence="4 5" id="KW-0472">Membrane</keyword>
<comment type="subcellular location">
    <subcellularLocation>
        <location evidence="1">Membrane</location>
        <topology evidence="1">Multi-pass membrane protein</topology>
    </subcellularLocation>
</comment>
<feature type="transmembrane region" description="Helical" evidence="5">
    <location>
        <begin position="41"/>
        <end position="58"/>
    </location>
</feature>
<evidence type="ECO:0000256" key="5">
    <source>
        <dbReference type="SAM" id="Phobius"/>
    </source>
</evidence>
<organism evidence="6 7">
    <name type="scientific">Croceibacterium soli</name>
    <dbReference type="NCBI Taxonomy" id="1739690"/>
    <lineage>
        <taxon>Bacteria</taxon>
        <taxon>Pseudomonadati</taxon>
        <taxon>Pseudomonadota</taxon>
        <taxon>Alphaproteobacteria</taxon>
        <taxon>Sphingomonadales</taxon>
        <taxon>Erythrobacteraceae</taxon>
        <taxon>Croceibacterium</taxon>
    </lineage>
</organism>
<dbReference type="Pfam" id="PF13564">
    <property type="entry name" value="DoxX_2"/>
    <property type="match status" value="1"/>
</dbReference>